<organism evidence="2 3">
    <name type="scientific">Pseudoloma neurophilia</name>
    <dbReference type="NCBI Taxonomy" id="146866"/>
    <lineage>
        <taxon>Eukaryota</taxon>
        <taxon>Fungi</taxon>
        <taxon>Fungi incertae sedis</taxon>
        <taxon>Microsporidia</taxon>
        <taxon>Pseudoloma</taxon>
    </lineage>
</organism>
<dbReference type="VEuPathDB" id="MicrosporidiaDB:M153_4990001931"/>
<evidence type="ECO:0000313" key="3">
    <source>
        <dbReference type="Proteomes" id="UP000051530"/>
    </source>
</evidence>
<reference evidence="2 3" key="1">
    <citation type="submission" date="2015-07" db="EMBL/GenBank/DDBJ databases">
        <title>The genome of Pseudoloma neurophilia, a relevant intracellular parasite of the zebrafish.</title>
        <authorList>
            <person name="Ndikumana S."/>
            <person name="Pelin A."/>
            <person name="Sanders J."/>
            <person name="Corradi N."/>
        </authorList>
    </citation>
    <scope>NUCLEOTIDE SEQUENCE [LARGE SCALE GENOMIC DNA]</scope>
    <source>
        <strain evidence="2 3">MK1</strain>
    </source>
</reference>
<feature type="compositionally biased region" description="Polar residues" evidence="1">
    <location>
        <begin position="344"/>
        <end position="360"/>
    </location>
</feature>
<protein>
    <submittedName>
        <fullName evidence="2">Uncharacterized protein</fullName>
    </submittedName>
</protein>
<proteinExistence type="predicted"/>
<comment type="caution">
    <text evidence="2">The sequence shown here is derived from an EMBL/GenBank/DDBJ whole genome shotgun (WGS) entry which is preliminary data.</text>
</comment>
<dbReference type="AlphaFoldDB" id="A0A0R0LX29"/>
<evidence type="ECO:0000313" key="2">
    <source>
        <dbReference type="EMBL" id="KRH93885.1"/>
    </source>
</evidence>
<accession>A0A0R0LX29</accession>
<feature type="compositionally biased region" description="Polar residues" evidence="1">
    <location>
        <begin position="576"/>
        <end position="588"/>
    </location>
</feature>
<gene>
    <name evidence="2" type="ORF">M153_4990001931</name>
</gene>
<feature type="compositionally biased region" description="Polar residues" evidence="1">
    <location>
        <begin position="285"/>
        <end position="310"/>
    </location>
</feature>
<sequence>MPDSNKGSEKTNQIDRLLKYAKKIEDNDEYELTLSEDDRNDKYKEHVQNTERRRQFMIDDTPGPVHGEFQEQNPLCDREMPVDDFGFNQILNRPHQNSQNFDESAQQTPNFNTVHQDYGSDGDLSQTSLQSSEFSNERLKNDDVRKYLSRNDPLPPGLKPRMKREVHLVVDGVRPQIQFHIDDLHSQISAMHPNEPPQRIDLPVRDSRTPTRRSQTSLHRNGSLQRLHTPYLAMNLPFESPDPSFRPKTLEQLRKAQRHPRKTSTSKIDNSLQIRDATNMEFETPSLTQEQKSDSPNLGFNTSRPSQTGSGRRYHGLDKNPQTSHLYRPHSDQKCSESDFIPQTRRSGQPSPDQKQNAQNSSDYILRSSQQHSERQDRAQNSSDYILRSSQQHSDRQDRAQNSSDYILRSSQQHSERQDRAQNSSDYILRSSQQHSERQDWAQNSSDYILRSSQEHSERQDRAQNSSDYILRSSQQHSDRQDRAQNSSDYILRSGQQHSERQDRAQNSSDYILRSVQSHSDRQDRAQNSSDYILRSCQQHSERQDRAQNNDSKVKRTNQLVPNKRRDSADEKSHTRTPASSTSNTSHPTIVDHYHNRSYDVREAPLPRNHYIYDFVRERFGVEDPEAFLREHLYSHASSRSGGFFEFRAHDPICPPKQTPKPKTTHTISIEDVSSDLDSPSSHSSQFFRVKQQAIAPILRNDFINDKFCGCKKNLTESERISIKLSKHVKNSIEWEPNASFAISN</sequence>
<feature type="compositionally biased region" description="Polar residues" evidence="1">
    <location>
        <begin position="123"/>
        <end position="134"/>
    </location>
</feature>
<feature type="compositionally biased region" description="Polar residues" evidence="1">
    <location>
        <begin position="212"/>
        <end position="226"/>
    </location>
</feature>
<evidence type="ECO:0000256" key="1">
    <source>
        <dbReference type="SAM" id="MobiDB-lite"/>
    </source>
</evidence>
<feature type="region of interest" description="Disordered" evidence="1">
    <location>
        <begin position="538"/>
        <end position="592"/>
    </location>
</feature>
<name>A0A0R0LX29_9MICR</name>
<keyword evidence="3" id="KW-1185">Reference proteome</keyword>
<feature type="compositionally biased region" description="Basic and acidic residues" evidence="1">
    <location>
        <begin position="540"/>
        <end position="554"/>
    </location>
</feature>
<dbReference type="Proteomes" id="UP000051530">
    <property type="component" value="Unassembled WGS sequence"/>
</dbReference>
<feature type="region of interest" description="Disordered" evidence="1">
    <location>
        <begin position="119"/>
        <end position="138"/>
    </location>
</feature>
<feature type="compositionally biased region" description="Basic residues" evidence="1">
    <location>
        <begin position="255"/>
        <end position="264"/>
    </location>
</feature>
<feature type="compositionally biased region" description="Basic and acidic residues" evidence="1">
    <location>
        <begin position="564"/>
        <end position="574"/>
    </location>
</feature>
<feature type="region of interest" description="Disordered" evidence="1">
    <location>
        <begin position="252"/>
        <end position="360"/>
    </location>
</feature>
<dbReference type="EMBL" id="LGUB01000187">
    <property type="protein sequence ID" value="KRH93885.1"/>
    <property type="molecule type" value="Genomic_DNA"/>
</dbReference>
<feature type="region of interest" description="Disordered" evidence="1">
    <location>
        <begin position="189"/>
        <end position="227"/>
    </location>
</feature>